<accession>A0A1F6ABM8</accession>
<dbReference type="InterPro" id="IPR038695">
    <property type="entry name" value="Saro_0823-like_sf"/>
</dbReference>
<name>A0A1F6ABM8_9BACT</name>
<proteinExistence type="predicted"/>
<dbReference type="EMBL" id="MFJN01000009">
    <property type="protein sequence ID" value="OGG22111.1"/>
    <property type="molecule type" value="Genomic_DNA"/>
</dbReference>
<dbReference type="STRING" id="1798384.A3D03_01985"/>
<dbReference type="InterPro" id="IPR003795">
    <property type="entry name" value="DUF192"/>
</dbReference>
<gene>
    <name evidence="1" type="ORF">A3D03_01985</name>
</gene>
<evidence type="ECO:0000313" key="1">
    <source>
        <dbReference type="EMBL" id="OGG22111.1"/>
    </source>
</evidence>
<evidence type="ECO:0000313" key="2">
    <source>
        <dbReference type="Proteomes" id="UP000177092"/>
    </source>
</evidence>
<sequence>MKIIRLKAVKADNFWDKCVGLIGKDENTCLYLETRFGLHTFGMRHIIDILILDKKDIVSKIKISLSPNRFFFWKPVYYKVLELPSGLVSKKSIQFGDRINLKFLH</sequence>
<dbReference type="AlphaFoldDB" id="A0A1F6ABM8"/>
<evidence type="ECO:0008006" key="3">
    <source>
        <dbReference type="Google" id="ProtNLM"/>
    </source>
</evidence>
<protein>
    <recommendedName>
        <fullName evidence="3">DUF192 domain-containing protein</fullName>
    </recommendedName>
</protein>
<dbReference type="Proteomes" id="UP000177092">
    <property type="component" value="Unassembled WGS sequence"/>
</dbReference>
<dbReference type="Pfam" id="PF02643">
    <property type="entry name" value="DUF192"/>
    <property type="match status" value="1"/>
</dbReference>
<comment type="caution">
    <text evidence="1">The sequence shown here is derived from an EMBL/GenBank/DDBJ whole genome shotgun (WGS) entry which is preliminary data.</text>
</comment>
<dbReference type="Gene3D" id="2.60.120.1140">
    <property type="entry name" value="Protein of unknown function DUF192"/>
    <property type="match status" value="1"/>
</dbReference>
<reference evidence="1 2" key="1">
    <citation type="journal article" date="2016" name="Nat. Commun.">
        <title>Thousands of microbial genomes shed light on interconnected biogeochemical processes in an aquifer system.</title>
        <authorList>
            <person name="Anantharaman K."/>
            <person name="Brown C.T."/>
            <person name="Hug L.A."/>
            <person name="Sharon I."/>
            <person name="Castelle C.J."/>
            <person name="Probst A.J."/>
            <person name="Thomas B.C."/>
            <person name="Singh A."/>
            <person name="Wilkins M.J."/>
            <person name="Karaoz U."/>
            <person name="Brodie E.L."/>
            <person name="Williams K.H."/>
            <person name="Hubbard S.S."/>
            <person name="Banfield J.F."/>
        </authorList>
    </citation>
    <scope>NUCLEOTIDE SEQUENCE [LARGE SCALE GENOMIC DNA]</scope>
</reference>
<organism evidence="1 2">
    <name type="scientific">Candidatus Gottesmanbacteria bacterium RIFCSPHIGHO2_02_FULL_40_13</name>
    <dbReference type="NCBI Taxonomy" id="1798384"/>
    <lineage>
        <taxon>Bacteria</taxon>
        <taxon>Candidatus Gottesmaniibacteriota</taxon>
    </lineage>
</organism>